<evidence type="ECO:0000313" key="2">
    <source>
        <dbReference type="EMBL" id="CAE8637901.1"/>
    </source>
</evidence>
<dbReference type="EMBL" id="CAJNNW010033897">
    <property type="protein sequence ID" value="CAE8720840.1"/>
    <property type="molecule type" value="Genomic_DNA"/>
</dbReference>
<dbReference type="Proteomes" id="UP000626109">
    <property type="component" value="Unassembled WGS sequence"/>
</dbReference>
<dbReference type="Proteomes" id="UP000654075">
    <property type="component" value="Unassembled WGS sequence"/>
</dbReference>
<keyword evidence="4" id="KW-1185">Reference proteome</keyword>
<evidence type="ECO:0000313" key="4">
    <source>
        <dbReference type="Proteomes" id="UP000654075"/>
    </source>
</evidence>
<proteinExistence type="predicted"/>
<feature type="non-terminal residue" evidence="2">
    <location>
        <position position="1"/>
    </location>
</feature>
<dbReference type="EMBL" id="CAJNNV010031799">
    <property type="protein sequence ID" value="CAE8637901.1"/>
    <property type="molecule type" value="Genomic_DNA"/>
</dbReference>
<evidence type="ECO:0000313" key="3">
    <source>
        <dbReference type="EMBL" id="CAE8720840.1"/>
    </source>
</evidence>
<accession>A0A813HJY5</accession>
<evidence type="ECO:0000256" key="1">
    <source>
        <dbReference type="SAM" id="MobiDB-lite"/>
    </source>
</evidence>
<comment type="caution">
    <text evidence="2">The sequence shown here is derived from an EMBL/GenBank/DDBJ whole genome shotgun (WGS) entry which is preliminary data.</text>
</comment>
<feature type="compositionally biased region" description="Basic and acidic residues" evidence="1">
    <location>
        <begin position="11"/>
        <end position="25"/>
    </location>
</feature>
<dbReference type="AlphaFoldDB" id="A0A813HJY5"/>
<reference evidence="2" key="1">
    <citation type="submission" date="2021-02" db="EMBL/GenBank/DDBJ databases">
        <authorList>
            <person name="Dougan E. K."/>
            <person name="Rhodes N."/>
            <person name="Thang M."/>
            <person name="Chan C."/>
        </authorList>
    </citation>
    <scope>NUCLEOTIDE SEQUENCE</scope>
</reference>
<organism evidence="2 4">
    <name type="scientific">Polarella glacialis</name>
    <name type="common">Dinoflagellate</name>
    <dbReference type="NCBI Taxonomy" id="89957"/>
    <lineage>
        <taxon>Eukaryota</taxon>
        <taxon>Sar</taxon>
        <taxon>Alveolata</taxon>
        <taxon>Dinophyceae</taxon>
        <taxon>Suessiales</taxon>
        <taxon>Suessiaceae</taxon>
        <taxon>Polarella</taxon>
    </lineage>
</organism>
<feature type="region of interest" description="Disordered" evidence="1">
    <location>
        <begin position="69"/>
        <end position="116"/>
    </location>
</feature>
<name>A0A813HJY5_POLGL</name>
<gene>
    <name evidence="2" type="ORF">PGLA1383_LOCUS53199</name>
    <name evidence="3" type="ORF">PGLA2088_LOCUS41564</name>
</gene>
<sequence>MMAALGQVAEGIRRVHSQDTPRSEGSDQGTDVSSLGYIGGSAMSELGQSEARRGVSAASASSSLAALKDRQAKCMQAMRSSAVPRPPTPGRQMSEPSRQFSEAASQPGGMMMRQFTGESLYAGESIAGGADTYRGGAATASIAAHSPGSETFK</sequence>
<protein>
    <submittedName>
        <fullName evidence="2">Uncharacterized protein</fullName>
    </submittedName>
</protein>
<feature type="compositionally biased region" description="Polar residues" evidence="1">
    <location>
        <begin position="94"/>
        <end position="104"/>
    </location>
</feature>
<feature type="region of interest" description="Disordered" evidence="1">
    <location>
        <begin position="1"/>
        <end position="57"/>
    </location>
</feature>